<keyword evidence="3" id="KW-1185">Reference proteome</keyword>
<feature type="transmembrane region" description="Helical" evidence="1">
    <location>
        <begin position="59"/>
        <end position="82"/>
    </location>
</feature>
<gene>
    <name evidence="2" type="ORF">B0T20DRAFT_418216</name>
</gene>
<protein>
    <submittedName>
        <fullName evidence="2">Uncharacterized protein</fullName>
    </submittedName>
</protein>
<dbReference type="Proteomes" id="UP001281003">
    <property type="component" value="Unassembled WGS sequence"/>
</dbReference>
<evidence type="ECO:0000313" key="3">
    <source>
        <dbReference type="Proteomes" id="UP001281003"/>
    </source>
</evidence>
<proteinExistence type="predicted"/>
<comment type="caution">
    <text evidence="2">The sequence shown here is derived from an EMBL/GenBank/DDBJ whole genome shotgun (WGS) entry which is preliminary data.</text>
</comment>
<keyword evidence="1" id="KW-0812">Transmembrane</keyword>
<dbReference type="EMBL" id="JAUTDP010000009">
    <property type="protein sequence ID" value="KAK3396587.1"/>
    <property type="molecule type" value="Genomic_DNA"/>
</dbReference>
<evidence type="ECO:0000313" key="2">
    <source>
        <dbReference type="EMBL" id="KAK3396587.1"/>
    </source>
</evidence>
<keyword evidence="1" id="KW-0472">Membrane</keyword>
<dbReference type="AlphaFoldDB" id="A0AAE0PB61"/>
<name>A0AAE0PB61_SORBR</name>
<feature type="transmembrane region" description="Helical" evidence="1">
    <location>
        <begin position="89"/>
        <end position="114"/>
    </location>
</feature>
<keyword evidence="1" id="KW-1133">Transmembrane helix</keyword>
<accession>A0AAE0PB61</accession>
<organism evidence="2 3">
    <name type="scientific">Sordaria brevicollis</name>
    <dbReference type="NCBI Taxonomy" id="83679"/>
    <lineage>
        <taxon>Eukaryota</taxon>
        <taxon>Fungi</taxon>
        <taxon>Dikarya</taxon>
        <taxon>Ascomycota</taxon>
        <taxon>Pezizomycotina</taxon>
        <taxon>Sordariomycetes</taxon>
        <taxon>Sordariomycetidae</taxon>
        <taxon>Sordariales</taxon>
        <taxon>Sordariaceae</taxon>
        <taxon>Sordaria</taxon>
    </lineage>
</organism>
<sequence length="124" mass="13968">MDVKTTIIIATTFPMSSLKCIWCTQETIPSTSQSSSLSTYLTTPKPFLSTNQLSPLNTFFAIHVSFALALALALPLPTWLLFQAPARLVCCFFSFHTSFFSIPSYEFFFFTHLLSRLLDAPREV</sequence>
<reference evidence="2" key="2">
    <citation type="submission" date="2023-07" db="EMBL/GenBank/DDBJ databases">
        <authorList>
            <consortium name="Lawrence Berkeley National Laboratory"/>
            <person name="Haridas S."/>
            <person name="Hensen N."/>
            <person name="Bonometti L."/>
            <person name="Westerberg I."/>
            <person name="Brannstrom I.O."/>
            <person name="Guillou S."/>
            <person name="Cros-Aarteil S."/>
            <person name="Calhoun S."/>
            <person name="Kuo A."/>
            <person name="Mondo S."/>
            <person name="Pangilinan J."/>
            <person name="Riley R."/>
            <person name="LaButti K."/>
            <person name="Andreopoulos B."/>
            <person name="Lipzen A."/>
            <person name="Chen C."/>
            <person name="Yanf M."/>
            <person name="Daum C."/>
            <person name="Ng V."/>
            <person name="Clum A."/>
            <person name="Steindorff A."/>
            <person name="Ohm R."/>
            <person name="Martin F."/>
            <person name="Silar P."/>
            <person name="Natvig D."/>
            <person name="Lalanne C."/>
            <person name="Gautier V."/>
            <person name="Ament-velasquez S.L."/>
            <person name="Kruys A."/>
            <person name="Hutchinson M.I."/>
            <person name="Powell A.J."/>
            <person name="Barry K."/>
            <person name="Miller A.N."/>
            <person name="Grigoriev I.V."/>
            <person name="Debuchy R."/>
            <person name="Gladieux P."/>
            <person name="Thoren M.H."/>
            <person name="Johannesson H."/>
        </authorList>
    </citation>
    <scope>NUCLEOTIDE SEQUENCE</scope>
    <source>
        <strain evidence="2">FGSC 1904</strain>
    </source>
</reference>
<reference evidence="2" key="1">
    <citation type="journal article" date="2023" name="Mol. Phylogenet. Evol.">
        <title>Genome-scale phylogeny and comparative genomics of the fungal order Sordariales.</title>
        <authorList>
            <person name="Hensen N."/>
            <person name="Bonometti L."/>
            <person name="Westerberg I."/>
            <person name="Brannstrom I.O."/>
            <person name="Guillou S."/>
            <person name="Cros-Aarteil S."/>
            <person name="Calhoun S."/>
            <person name="Haridas S."/>
            <person name="Kuo A."/>
            <person name="Mondo S."/>
            <person name="Pangilinan J."/>
            <person name="Riley R."/>
            <person name="LaButti K."/>
            <person name="Andreopoulos B."/>
            <person name="Lipzen A."/>
            <person name="Chen C."/>
            <person name="Yan M."/>
            <person name="Daum C."/>
            <person name="Ng V."/>
            <person name="Clum A."/>
            <person name="Steindorff A."/>
            <person name="Ohm R.A."/>
            <person name="Martin F."/>
            <person name="Silar P."/>
            <person name="Natvig D.O."/>
            <person name="Lalanne C."/>
            <person name="Gautier V."/>
            <person name="Ament-Velasquez S.L."/>
            <person name="Kruys A."/>
            <person name="Hutchinson M.I."/>
            <person name="Powell A.J."/>
            <person name="Barry K."/>
            <person name="Miller A.N."/>
            <person name="Grigoriev I.V."/>
            <person name="Debuchy R."/>
            <person name="Gladieux P."/>
            <person name="Hiltunen Thoren M."/>
            <person name="Johannesson H."/>
        </authorList>
    </citation>
    <scope>NUCLEOTIDE SEQUENCE</scope>
    <source>
        <strain evidence="2">FGSC 1904</strain>
    </source>
</reference>
<evidence type="ECO:0000256" key="1">
    <source>
        <dbReference type="SAM" id="Phobius"/>
    </source>
</evidence>